<name>A0A1V8T526_9PEZI</name>
<feature type="region of interest" description="Disordered" evidence="1">
    <location>
        <begin position="350"/>
        <end position="378"/>
    </location>
</feature>
<comment type="caution">
    <text evidence="2">The sequence shown here is derived from an EMBL/GenBank/DDBJ whole genome shotgun (WGS) entry which is preliminary data.</text>
</comment>
<feature type="region of interest" description="Disordered" evidence="1">
    <location>
        <begin position="140"/>
        <end position="164"/>
    </location>
</feature>
<reference evidence="3" key="1">
    <citation type="submission" date="2017-03" db="EMBL/GenBank/DDBJ databases">
        <title>Genomes of endolithic fungi from Antarctica.</title>
        <authorList>
            <person name="Coleine C."/>
            <person name="Masonjones S."/>
            <person name="Stajich J.E."/>
        </authorList>
    </citation>
    <scope>NUCLEOTIDE SEQUENCE [LARGE SCALE GENOMIC DNA]</scope>
    <source>
        <strain evidence="3">CCFEE 5527</strain>
    </source>
</reference>
<dbReference type="InParanoid" id="A0A1V8T526"/>
<proteinExistence type="predicted"/>
<keyword evidence="3" id="KW-1185">Reference proteome</keyword>
<organism evidence="2 3">
    <name type="scientific">Cryoendolithus antarcticus</name>
    <dbReference type="NCBI Taxonomy" id="1507870"/>
    <lineage>
        <taxon>Eukaryota</taxon>
        <taxon>Fungi</taxon>
        <taxon>Dikarya</taxon>
        <taxon>Ascomycota</taxon>
        <taxon>Pezizomycotina</taxon>
        <taxon>Dothideomycetes</taxon>
        <taxon>Dothideomycetidae</taxon>
        <taxon>Cladosporiales</taxon>
        <taxon>Cladosporiaceae</taxon>
        <taxon>Cryoendolithus</taxon>
    </lineage>
</organism>
<dbReference type="Proteomes" id="UP000192596">
    <property type="component" value="Unassembled WGS sequence"/>
</dbReference>
<evidence type="ECO:0000313" key="3">
    <source>
        <dbReference type="Proteomes" id="UP000192596"/>
    </source>
</evidence>
<sequence length="491" mass="53239">MSVQPETANHPHDSSIAAAEVQDSSILEDSATQGSKSPPIRRAYSDETTNTGRILETAATSVANSIAADPEIDNDSRDCNKTDTEVGVEVTGLKTKAAVQGKGNAVDCDAAKTKAAVQGKGNAADPSDPGSPFLSELVQKATEGEDSGGESSRDISTSLTKKATKLQPKVKKVKPILTMQPSNTTKTLTKIQCKEGIIEVPLWVEFSDRGGSDYATEKLTKQKVFTSDTKPLKVKLDKKTGKPVEPVQKVYYDSLSLAHMNAAAYDPKNTMKQSYCRNLQQTDAYGNPANAAKSKYRPYGEPALIRDTDGELYYLCYGGTFALWGNVGRKAPSGIFRNWIHEDFTDRDWIQGVTPDSDAEDEDGDDDEDEVEVTTTAKGRKRKFSASVKLEKDDKAVKVKVEPMTDDLREHQGQGPRTKKARTTMELGLVNEDVVQDTAMATTETEPETSLFALETAAPDDSLANVLKAFDHNPDGLLGDETANGFFFGDS</sequence>
<feature type="region of interest" description="Disordered" evidence="1">
    <location>
        <begin position="1"/>
        <end position="51"/>
    </location>
</feature>
<gene>
    <name evidence="2" type="ORF">B0A48_08300</name>
</gene>
<dbReference type="EMBL" id="NAJO01000016">
    <property type="protein sequence ID" value="OQO06517.1"/>
    <property type="molecule type" value="Genomic_DNA"/>
</dbReference>
<evidence type="ECO:0000256" key="1">
    <source>
        <dbReference type="SAM" id="MobiDB-lite"/>
    </source>
</evidence>
<protein>
    <submittedName>
        <fullName evidence="2">Uncharacterized protein</fullName>
    </submittedName>
</protein>
<feature type="compositionally biased region" description="Acidic residues" evidence="1">
    <location>
        <begin position="357"/>
        <end position="372"/>
    </location>
</feature>
<accession>A0A1V8T526</accession>
<feature type="compositionally biased region" description="Polar residues" evidence="1">
    <location>
        <begin position="22"/>
        <end position="36"/>
    </location>
</feature>
<evidence type="ECO:0000313" key="2">
    <source>
        <dbReference type="EMBL" id="OQO06517.1"/>
    </source>
</evidence>
<dbReference type="AlphaFoldDB" id="A0A1V8T526"/>